<evidence type="ECO:0000259" key="1">
    <source>
        <dbReference type="Pfam" id="PF00149"/>
    </source>
</evidence>
<feature type="domain" description="Calcineurin-like phosphoesterase" evidence="1">
    <location>
        <begin position="35"/>
        <end position="205"/>
    </location>
</feature>
<dbReference type="SUPFAM" id="SSF56300">
    <property type="entry name" value="Metallo-dependent phosphatases"/>
    <property type="match status" value="1"/>
</dbReference>
<reference evidence="2 3" key="1">
    <citation type="submission" date="2016-10" db="EMBL/GenBank/DDBJ databases">
        <authorList>
            <person name="de Groot N.N."/>
        </authorList>
    </citation>
    <scope>NUCLEOTIDE SEQUENCE [LARGE SCALE GENOMIC DNA]</scope>
    <source>
        <strain evidence="2 3">DSM 21668</strain>
    </source>
</reference>
<gene>
    <name evidence="2" type="ORF">SAMN04488090_0019</name>
</gene>
<keyword evidence="3" id="KW-1185">Reference proteome</keyword>
<dbReference type="PANTHER" id="PTHR43143">
    <property type="entry name" value="METALLOPHOSPHOESTERASE, CALCINEURIN SUPERFAMILY"/>
    <property type="match status" value="1"/>
</dbReference>
<dbReference type="PANTHER" id="PTHR43143:SF1">
    <property type="entry name" value="SERINE_THREONINE-PROTEIN PHOSPHATASE CPPED1"/>
    <property type="match status" value="1"/>
</dbReference>
<evidence type="ECO:0000313" key="2">
    <source>
        <dbReference type="EMBL" id="SDL11279.1"/>
    </source>
</evidence>
<evidence type="ECO:0000313" key="3">
    <source>
        <dbReference type="Proteomes" id="UP000198901"/>
    </source>
</evidence>
<dbReference type="PROSITE" id="PS51318">
    <property type="entry name" value="TAT"/>
    <property type="match status" value="1"/>
</dbReference>
<proteinExistence type="predicted"/>
<dbReference type="RefSeq" id="WP_093196304.1">
    <property type="nucleotide sequence ID" value="NZ_FNGS01000001.1"/>
</dbReference>
<dbReference type="OrthoDB" id="9816081at2"/>
<accession>A0A1G9HEG0</accession>
<dbReference type="InterPro" id="IPR006311">
    <property type="entry name" value="TAT_signal"/>
</dbReference>
<dbReference type="EMBL" id="FNGS01000001">
    <property type="protein sequence ID" value="SDL11279.1"/>
    <property type="molecule type" value="Genomic_DNA"/>
</dbReference>
<dbReference type="GO" id="GO:0016787">
    <property type="term" value="F:hydrolase activity"/>
    <property type="evidence" value="ECO:0007669"/>
    <property type="project" value="InterPro"/>
</dbReference>
<dbReference type="Pfam" id="PF00149">
    <property type="entry name" value="Metallophos"/>
    <property type="match status" value="1"/>
</dbReference>
<organism evidence="2 3">
    <name type="scientific">Siphonobacter aquaeclarae</name>
    <dbReference type="NCBI Taxonomy" id="563176"/>
    <lineage>
        <taxon>Bacteria</taxon>
        <taxon>Pseudomonadati</taxon>
        <taxon>Bacteroidota</taxon>
        <taxon>Cytophagia</taxon>
        <taxon>Cytophagales</taxon>
        <taxon>Cytophagaceae</taxon>
        <taxon>Siphonobacter</taxon>
    </lineage>
</organism>
<sequence>MLNRRNFLRLTVGGTLLTGIDALAIPFGKKPVLRFATASDGHYGEPNTPFTDRHQAMVDRLNQEAPDFFFLNGDIFHNDARLLPEVKKVWDGLKMPYYISHGNHDMVPEDAWQQTWGKPWHYGFEYGDCGFLVLNTADVTGKYICPDMSWVRENLPKYDHKKHLFVFMHITPVKWTQYGIDCPELVDLFSKQANLRGVFHGHDHAEDGVKEKNGKAYFFDGHIAGSWGVPYSGYRIVEVFADGEILIYQVNPDSKDAVNTFEVKG</sequence>
<dbReference type="Gene3D" id="3.60.21.10">
    <property type="match status" value="1"/>
</dbReference>
<dbReference type="InterPro" id="IPR051918">
    <property type="entry name" value="STPP_CPPED1"/>
</dbReference>
<dbReference type="AlphaFoldDB" id="A0A1G9HEG0"/>
<name>A0A1G9HEG0_9BACT</name>
<dbReference type="InterPro" id="IPR004843">
    <property type="entry name" value="Calcineurin-like_PHP"/>
</dbReference>
<dbReference type="InterPro" id="IPR029052">
    <property type="entry name" value="Metallo-depent_PP-like"/>
</dbReference>
<dbReference type="STRING" id="563176.SAMN04488090_0019"/>
<protein>
    <submittedName>
        <fullName evidence="2">Calcineurin-like phosphoesterase</fullName>
    </submittedName>
</protein>
<dbReference type="Proteomes" id="UP000198901">
    <property type="component" value="Unassembled WGS sequence"/>
</dbReference>